<dbReference type="AlphaFoldDB" id="A0A2S7VL74"/>
<dbReference type="Pfam" id="PF13450">
    <property type="entry name" value="NAD_binding_8"/>
    <property type="match status" value="1"/>
</dbReference>
<feature type="domain" description="Amine oxidase" evidence="2">
    <location>
        <begin position="113"/>
        <end position="356"/>
    </location>
</feature>
<organism evidence="3 4">
    <name type="scientific">Photobacterium angustum</name>
    <dbReference type="NCBI Taxonomy" id="661"/>
    <lineage>
        <taxon>Bacteria</taxon>
        <taxon>Pseudomonadati</taxon>
        <taxon>Pseudomonadota</taxon>
        <taxon>Gammaproteobacteria</taxon>
        <taxon>Vibrionales</taxon>
        <taxon>Vibrionaceae</taxon>
        <taxon>Photobacterium</taxon>
    </lineage>
</organism>
<name>A0A2S7VL74_PHOAN</name>
<dbReference type="Gene3D" id="3.50.50.60">
    <property type="entry name" value="FAD/NAD(P)-binding domain"/>
    <property type="match status" value="2"/>
</dbReference>
<dbReference type="InterPro" id="IPR002937">
    <property type="entry name" value="Amino_oxidase"/>
</dbReference>
<dbReference type="Pfam" id="PF01593">
    <property type="entry name" value="Amino_oxidase"/>
    <property type="match status" value="1"/>
</dbReference>
<dbReference type="Proteomes" id="UP000238730">
    <property type="component" value="Unassembled WGS sequence"/>
</dbReference>
<proteinExistence type="inferred from homology"/>
<sequence length="368" mass="41272">MMDKKIAIIGGGLSGLYAAYLLEQKGITDYLLLEARDSFGGRIQSFTPHNTEASFDLGPAWFWPDIQPEFSQLINDFQLDSFAQYDTGNMLVERSLSKTPNEISGFVTEPTSMRLTQGMSGLIKTISEKLTNTNIHCSKQVTKLERQENKVIIHYHDSQNNTQQMATSDHVLLALPPRLAIELIEFSPSLPETLIQQWQHTATWMAPHAKYIAVYERPFWREQQLSGSVRSMVGPMVEIHDASLSTEPKHAALFGFIGIPAQQRKDIGEEQIKAYCQQQLVRLFGEQAVQPTAHMIKDWAQDTFTATTLDSQALSHSLAPPRSPINNTWSQHLTGIGSEWATEFPGYLAGATEAAELGVERYLALYEK</sequence>
<reference evidence="3 4" key="1">
    <citation type="submission" date="2016-12" db="EMBL/GenBank/DDBJ databases">
        <title>Diversity of luminous bacteria.</title>
        <authorList>
            <person name="Yoshizawa S."/>
            <person name="Kogure K."/>
        </authorList>
    </citation>
    <scope>NUCLEOTIDE SEQUENCE [LARGE SCALE GENOMIC DNA]</scope>
    <source>
        <strain evidence="3 4">LC1-200</strain>
    </source>
</reference>
<dbReference type="RefSeq" id="WP_105062650.1">
    <property type="nucleotide sequence ID" value="NZ_MSCJ01000003.1"/>
</dbReference>
<dbReference type="EMBL" id="MSCJ01000003">
    <property type="protein sequence ID" value="PQJ62887.1"/>
    <property type="molecule type" value="Genomic_DNA"/>
</dbReference>
<dbReference type="GO" id="GO:0016491">
    <property type="term" value="F:oxidoreductase activity"/>
    <property type="evidence" value="ECO:0007669"/>
    <property type="project" value="InterPro"/>
</dbReference>
<dbReference type="SUPFAM" id="SSF51905">
    <property type="entry name" value="FAD/NAD(P)-binding domain"/>
    <property type="match status" value="1"/>
</dbReference>
<comment type="caution">
    <text evidence="3">The sequence shown here is derived from an EMBL/GenBank/DDBJ whole genome shotgun (WGS) entry which is preliminary data.</text>
</comment>
<dbReference type="InterPro" id="IPR050703">
    <property type="entry name" value="Flavin_MAO"/>
</dbReference>
<evidence type="ECO:0000256" key="1">
    <source>
        <dbReference type="ARBA" id="ARBA00005995"/>
    </source>
</evidence>
<evidence type="ECO:0000313" key="4">
    <source>
        <dbReference type="Proteomes" id="UP000238730"/>
    </source>
</evidence>
<dbReference type="OrthoDB" id="337830at2"/>
<dbReference type="PANTHER" id="PTHR43563:SF1">
    <property type="entry name" value="AMINE OXIDASE [FLAVIN-CONTAINING] B"/>
    <property type="match status" value="1"/>
</dbReference>
<evidence type="ECO:0000313" key="3">
    <source>
        <dbReference type="EMBL" id="PQJ62887.1"/>
    </source>
</evidence>
<accession>A0A2S7VL74</accession>
<protein>
    <submittedName>
        <fullName evidence="3">Amine oxidase</fullName>
    </submittedName>
</protein>
<dbReference type="SUPFAM" id="SSF54373">
    <property type="entry name" value="FAD-linked reductases, C-terminal domain"/>
    <property type="match status" value="1"/>
</dbReference>
<dbReference type="PANTHER" id="PTHR43563">
    <property type="entry name" value="AMINE OXIDASE"/>
    <property type="match status" value="1"/>
</dbReference>
<dbReference type="InterPro" id="IPR036188">
    <property type="entry name" value="FAD/NAD-bd_sf"/>
</dbReference>
<evidence type="ECO:0000259" key="2">
    <source>
        <dbReference type="Pfam" id="PF01593"/>
    </source>
</evidence>
<gene>
    <name evidence="3" type="ORF">BTO08_22050</name>
</gene>
<comment type="similarity">
    <text evidence="1">Belongs to the flavin monoamine oxidase family.</text>
</comment>